<evidence type="ECO:0000256" key="9">
    <source>
        <dbReference type="ARBA" id="ARBA00074581"/>
    </source>
</evidence>
<evidence type="ECO:0000256" key="1">
    <source>
        <dbReference type="ARBA" id="ARBA00001561"/>
    </source>
</evidence>
<keyword evidence="8" id="KW-0961">Cell wall biogenesis/degradation</keyword>
<evidence type="ECO:0000259" key="10">
    <source>
        <dbReference type="SMART" id="SM00646"/>
    </source>
</evidence>
<dbReference type="EC" id="3.5.1.28" evidence="4"/>
<dbReference type="PANTHER" id="PTHR30404:SF0">
    <property type="entry name" value="N-ACETYLMURAMOYL-L-ALANINE AMIDASE AMIC"/>
    <property type="match status" value="1"/>
</dbReference>
<evidence type="ECO:0000256" key="7">
    <source>
        <dbReference type="ARBA" id="ARBA00022801"/>
    </source>
</evidence>
<name>A0A839H6K8_9GAMM</name>
<sequence>MRDNQDLRIVLDLKQAVRTKSFHLPPNGKYRHRLVIELAANTGEAAMELADNQCAVPLQSVVVPPPLQSHQSVTPIQASIHTSAPPRVATTAAEDNSFIQTLFNRSFTPWRQENAAPPAPRAINPLRPVIIAIDAGHGGKDPGAIGAQGTQEKEITLAVARKLKQLINQETGMRAVMIRDGDYFVALRKRIQIARQHRADLFISIHADAYANRDVRGSSVFTLSERGATSEAAKWLATRENQADLIGGIDLGKSNEEVAGVLMEMTQNLTLEHSNIAAKRILDQLSGLGDLHQQRVQSAGFAVLKAPDIPSLLVETAFISNPNEENRLRDAAFQKQIAQAVFTGIRGYFHRYPPPETLLTQRR</sequence>
<dbReference type="InterPro" id="IPR050695">
    <property type="entry name" value="N-acetylmuramoyl_amidase_3"/>
</dbReference>
<accession>A0A839H6K8</accession>
<comment type="caution">
    <text evidence="11">The sequence shown here is derived from an EMBL/GenBank/DDBJ whole genome shotgun (WGS) entry which is preliminary data.</text>
</comment>
<evidence type="ECO:0000256" key="6">
    <source>
        <dbReference type="ARBA" id="ARBA00022764"/>
    </source>
</evidence>
<dbReference type="GO" id="GO:0009253">
    <property type="term" value="P:peptidoglycan catabolic process"/>
    <property type="evidence" value="ECO:0007669"/>
    <property type="project" value="InterPro"/>
</dbReference>
<dbReference type="CDD" id="cd02696">
    <property type="entry name" value="MurNAc-LAA"/>
    <property type="match status" value="1"/>
</dbReference>
<protein>
    <recommendedName>
        <fullName evidence="9">N-acetylmuramoyl-L-alanine amidase AmiC</fullName>
        <ecNumber evidence="4">3.5.1.28</ecNumber>
    </recommendedName>
</protein>
<dbReference type="Proteomes" id="UP000548632">
    <property type="component" value="Unassembled WGS sequence"/>
</dbReference>
<organism evidence="11 12">
    <name type="scientific">Thiospirillum jenense</name>
    <dbReference type="NCBI Taxonomy" id="1653858"/>
    <lineage>
        <taxon>Bacteria</taxon>
        <taxon>Pseudomonadati</taxon>
        <taxon>Pseudomonadota</taxon>
        <taxon>Gammaproteobacteria</taxon>
        <taxon>Chromatiales</taxon>
        <taxon>Chromatiaceae</taxon>
        <taxon>Thiospirillum</taxon>
    </lineage>
</organism>
<dbReference type="Pfam" id="PF01520">
    <property type="entry name" value="Amidase_3"/>
    <property type="match status" value="1"/>
</dbReference>
<keyword evidence="7" id="KW-0378">Hydrolase</keyword>
<dbReference type="PANTHER" id="PTHR30404">
    <property type="entry name" value="N-ACETYLMURAMOYL-L-ALANINE AMIDASE"/>
    <property type="match status" value="1"/>
</dbReference>
<evidence type="ECO:0000256" key="2">
    <source>
        <dbReference type="ARBA" id="ARBA00004418"/>
    </source>
</evidence>
<reference evidence="11 12" key="1">
    <citation type="journal article" date="2020" name="Arch. Microbiol.">
        <title>The genome sequence of the giant phototrophic gammaproteobacterium Thiospirillum jenense gives insight into its physiological properties and phylogenetic relationships.</title>
        <authorList>
            <person name="Imhoff J.F."/>
            <person name="Meyer T.E."/>
            <person name="Kyndt J.A."/>
        </authorList>
    </citation>
    <scope>NUCLEOTIDE SEQUENCE [LARGE SCALE GENOMIC DNA]</scope>
    <source>
        <strain evidence="11 12">DSM 216</strain>
    </source>
</reference>
<dbReference type="AlphaFoldDB" id="A0A839H6K8"/>
<dbReference type="GO" id="GO:0008745">
    <property type="term" value="F:N-acetylmuramoyl-L-alanine amidase activity"/>
    <property type="evidence" value="ECO:0007669"/>
    <property type="project" value="UniProtKB-EC"/>
</dbReference>
<evidence type="ECO:0000256" key="8">
    <source>
        <dbReference type="ARBA" id="ARBA00023316"/>
    </source>
</evidence>
<dbReference type="SUPFAM" id="SSF53187">
    <property type="entry name" value="Zn-dependent exopeptidases"/>
    <property type="match status" value="1"/>
</dbReference>
<evidence type="ECO:0000256" key="5">
    <source>
        <dbReference type="ARBA" id="ARBA00022729"/>
    </source>
</evidence>
<comment type="similarity">
    <text evidence="3">Belongs to the N-acetylmuramoyl-L-alanine amidase 3 family.</text>
</comment>
<dbReference type="FunFam" id="3.40.630.40:FF:000001">
    <property type="entry name" value="N-acetylmuramoyl-L-alanine amidase"/>
    <property type="match status" value="1"/>
</dbReference>
<dbReference type="GO" id="GO:0030288">
    <property type="term" value="C:outer membrane-bounded periplasmic space"/>
    <property type="evidence" value="ECO:0007669"/>
    <property type="project" value="TreeGrafter"/>
</dbReference>
<gene>
    <name evidence="11" type="ORF">HUK38_04005</name>
</gene>
<comment type="catalytic activity">
    <reaction evidence="1">
        <text>Hydrolyzes the link between N-acetylmuramoyl residues and L-amino acid residues in certain cell-wall glycopeptides.</text>
        <dbReference type="EC" id="3.5.1.28"/>
    </reaction>
</comment>
<dbReference type="Gene3D" id="3.40.630.40">
    <property type="entry name" value="Zn-dependent exopeptidases"/>
    <property type="match status" value="1"/>
</dbReference>
<evidence type="ECO:0000256" key="3">
    <source>
        <dbReference type="ARBA" id="ARBA00010860"/>
    </source>
</evidence>
<evidence type="ECO:0000313" key="12">
    <source>
        <dbReference type="Proteomes" id="UP000548632"/>
    </source>
</evidence>
<keyword evidence="5" id="KW-0732">Signal</keyword>
<proteinExistence type="inferred from homology"/>
<comment type="subcellular location">
    <subcellularLocation>
        <location evidence="2">Periplasm</location>
    </subcellularLocation>
</comment>
<feature type="domain" description="MurNAc-LAA" evidence="10">
    <location>
        <begin position="191"/>
        <end position="346"/>
    </location>
</feature>
<evidence type="ECO:0000256" key="4">
    <source>
        <dbReference type="ARBA" id="ARBA00011901"/>
    </source>
</evidence>
<dbReference type="GO" id="GO:0071555">
    <property type="term" value="P:cell wall organization"/>
    <property type="evidence" value="ECO:0007669"/>
    <property type="project" value="UniProtKB-KW"/>
</dbReference>
<keyword evidence="6" id="KW-0574">Periplasm</keyword>
<dbReference type="Gene3D" id="2.60.40.3500">
    <property type="match status" value="1"/>
</dbReference>
<evidence type="ECO:0000313" key="11">
    <source>
        <dbReference type="EMBL" id="MBB1125395.1"/>
    </source>
</evidence>
<keyword evidence="12" id="KW-1185">Reference proteome</keyword>
<dbReference type="SMART" id="SM00646">
    <property type="entry name" value="Ami_3"/>
    <property type="match status" value="1"/>
</dbReference>
<dbReference type="EMBL" id="JABVCQ010000006">
    <property type="protein sequence ID" value="MBB1125395.1"/>
    <property type="molecule type" value="Genomic_DNA"/>
</dbReference>
<dbReference type="InterPro" id="IPR002508">
    <property type="entry name" value="MurNAc-LAA_cat"/>
</dbReference>